<dbReference type="InterPro" id="IPR024775">
    <property type="entry name" value="DinB-like"/>
</dbReference>
<dbReference type="Pfam" id="PF12867">
    <property type="entry name" value="DinB_2"/>
    <property type="match status" value="1"/>
</dbReference>
<proteinExistence type="predicted"/>
<dbReference type="Proteomes" id="UP001589747">
    <property type="component" value="Unassembled WGS sequence"/>
</dbReference>
<dbReference type="RefSeq" id="WP_377499704.1">
    <property type="nucleotide sequence ID" value="NZ_JBHMDO010000042.1"/>
</dbReference>
<comment type="caution">
    <text evidence="2">The sequence shown here is derived from an EMBL/GenBank/DDBJ whole genome shotgun (WGS) entry which is preliminary data.</text>
</comment>
<evidence type="ECO:0000313" key="2">
    <source>
        <dbReference type="EMBL" id="MFB9329435.1"/>
    </source>
</evidence>
<dbReference type="PROSITE" id="PS50225">
    <property type="entry name" value="SOCS"/>
    <property type="match status" value="1"/>
</dbReference>
<name>A0ABV5KW43_9BACL</name>
<dbReference type="Gene3D" id="1.20.120.450">
    <property type="entry name" value="dinb family like domain"/>
    <property type="match status" value="1"/>
</dbReference>
<protein>
    <submittedName>
        <fullName evidence="2">DinB family protein</fullName>
    </submittedName>
</protein>
<feature type="domain" description="SOCS box" evidence="1">
    <location>
        <begin position="27"/>
        <end position="72"/>
    </location>
</feature>
<keyword evidence="3" id="KW-1185">Reference proteome</keyword>
<gene>
    <name evidence="2" type="ORF">ACFFSY_26145</name>
</gene>
<dbReference type="EMBL" id="JBHMDO010000042">
    <property type="protein sequence ID" value="MFB9329435.1"/>
    <property type="molecule type" value="Genomic_DNA"/>
</dbReference>
<dbReference type="InterPro" id="IPR001496">
    <property type="entry name" value="SOCS_box"/>
</dbReference>
<accession>A0ABV5KW43</accession>
<evidence type="ECO:0000259" key="1">
    <source>
        <dbReference type="PROSITE" id="PS50225"/>
    </source>
</evidence>
<evidence type="ECO:0000313" key="3">
    <source>
        <dbReference type="Proteomes" id="UP001589747"/>
    </source>
</evidence>
<sequence>MPLHAANQLEILLASVPASIANLSAEAMTAPLQPGKWSRLQILGHLCDSALHNLTRFVHVQQLPEPVQLQPYNQDQWVAAQHYADASIDDIVALWVSLNRSIVRVLVHLPGDAASRTVQLPNGDTQTLAWLVADYLAHLNHHLQQIVPDDSSVEG</sequence>
<dbReference type="InterPro" id="IPR034660">
    <property type="entry name" value="DinB/YfiT-like"/>
</dbReference>
<organism evidence="2 3">
    <name type="scientific">Paenibacillus aurantiacus</name>
    <dbReference type="NCBI Taxonomy" id="1936118"/>
    <lineage>
        <taxon>Bacteria</taxon>
        <taxon>Bacillati</taxon>
        <taxon>Bacillota</taxon>
        <taxon>Bacilli</taxon>
        <taxon>Bacillales</taxon>
        <taxon>Paenibacillaceae</taxon>
        <taxon>Paenibacillus</taxon>
    </lineage>
</organism>
<reference evidence="2 3" key="1">
    <citation type="submission" date="2024-09" db="EMBL/GenBank/DDBJ databases">
        <authorList>
            <person name="Sun Q."/>
            <person name="Mori K."/>
        </authorList>
    </citation>
    <scope>NUCLEOTIDE SEQUENCE [LARGE SCALE GENOMIC DNA]</scope>
    <source>
        <strain evidence="2 3">TISTR 2452</strain>
    </source>
</reference>
<dbReference type="SUPFAM" id="SSF109854">
    <property type="entry name" value="DinB/YfiT-like putative metalloenzymes"/>
    <property type="match status" value="1"/>
</dbReference>